<dbReference type="STRING" id="869212.Turpa_0887"/>
<evidence type="ECO:0000313" key="3">
    <source>
        <dbReference type="EMBL" id="AFM11538.1"/>
    </source>
</evidence>
<feature type="compositionally biased region" description="Basic and acidic residues" evidence="1">
    <location>
        <begin position="89"/>
        <end position="99"/>
    </location>
</feature>
<dbReference type="EMBL" id="CP002959">
    <property type="protein sequence ID" value="AFM11538.1"/>
    <property type="molecule type" value="Genomic_DNA"/>
</dbReference>
<reference evidence="3 4" key="1">
    <citation type="submission" date="2012-06" db="EMBL/GenBank/DDBJ databases">
        <title>The complete chromosome of genome of Turneriella parva DSM 21527.</title>
        <authorList>
            <consortium name="US DOE Joint Genome Institute (JGI-PGF)"/>
            <person name="Lucas S."/>
            <person name="Han J."/>
            <person name="Lapidus A."/>
            <person name="Bruce D."/>
            <person name="Goodwin L."/>
            <person name="Pitluck S."/>
            <person name="Peters L."/>
            <person name="Kyrpides N."/>
            <person name="Mavromatis K."/>
            <person name="Ivanova N."/>
            <person name="Mikhailova N."/>
            <person name="Chertkov O."/>
            <person name="Detter J.C."/>
            <person name="Tapia R."/>
            <person name="Han C."/>
            <person name="Land M."/>
            <person name="Hauser L."/>
            <person name="Markowitz V."/>
            <person name="Cheng J.-F."/>
            <person name="Hugenholtz P."/>
            <person name="Woyke T."/>
            <person name="Wu D."/>
            <person name="Gronow S."/>
            <person name="Wellnitz S."/>
            <person name="Brambilla E."/>
            <person name="Klenk H.-P."/>
            <person name="Eisen J.A."/>
        </authorList>
    </citation>
    <scope>NUCLEOTIDE SEQUENCE [LARGE SCALE GENOMIC DNA]</scope>
    <source>
        <strain evidence="4">ATCC BAA-1111 / DSM 21527 / NCTC 11395 / H</strain>
    </source>
</reference>
<evidence type="ECO:0000256" key="1">
    <source>
        <dbReference type="SAM" id="MobiDB-lite"/>
    </source>
</evidence>
<organism evidence="3 4">
    <name type="scientific">Turneriella parva (strain ATCC BAA-1111 / DSM 21527 / NCTC 11395 / H)</name>
    <name type="common">Leptospira parva</name>
    <dbReference type="NCBI Taxonomy" id="869212"/>
    <lineage>
        <taxon>Bacteria</taxon>
        <taxon>Pseudomonadati</taxon>
        <taxon>Spirochaetota</taxon>
        <taxon>Spirochaetia</taxon>
        <taxon>Leptospirales</taxon>
        <taxon>Leptospiraceae</taxon>
        <taxon>Turneriella</taxon>
    </lineage>
</organism>
<feature type="region of interest" description="Disordered" evidence="1">
    <location>
        <begin position="50"/>
        <end position="142"/>
    </location>
</feature>
<keyword evidence="2" id="KW-0812">Transmembrane</keyword>
<gene>
    <name evidence="3" type="ordered locus">Turpa_0887</name>
</gene>
<sequence length="142" mass="15240">MGKISHLRVAGCFRILAWQPEIHALRSPMVARIASLTFAVAALAGAVIFAQQKGREKPRPNPVFDTSKSGAPTPWPDDKGSTTAIQEEAAQKAADEKSAKQQKGGSENAPAKTENEKHKRIMPSSKSMVPEPPVKKPPPPPT</sequence>
<feature type="compositionally biased region" description="Pro residues" evidence="1">
    <location>
        <begin position="130"/>
        <end position="142"/>
    </location>
</feature>
<feature type="transmembrane region" description="Helical" evidence="2">
    <location>
        <begin position="29"/>
        <end position="50"/>
    </location>
</feature>
<keyword evidence="2" id="KW-0472">Membrane</keyword>
<accession>I4B2N1</accession>
<evidence type="ECO:0000313" key="4">
    <source>
        <dbReference type="Proteomes" id="UP000006048"/>
    </source>
</evidence>
<dbReference type="HOGENOM" id="CLU_1814975_0_0_12"/>
<dbReference type="Proteomes" id="UP000006048">
    <property type="component" value="Chromosome"/>
</dbReference>
<proteinExistence type="predicted"/>
<keyword evidence="4" id="KW-1185">Reference proteome</keyword>
<name>I4B2N1_TURPD</name>
<dbReference type="AlphaFoldDB" id="I4B2N1"/>
<protein>
    <submittedName>
        <fullName evidence="3">Uncharacterized protein</fullName>
    </submittedName>
</protein>
<keyword evidence="2" id="KW-1133">Transmembrane helix</keyword>
<dbReference type="KEGG" id="tpx:Turpa_0887"/>
<evidence type="ECO:0000256" key="2">
    <source>
        <dbReference type="SAM" id="Phobius"/>
    </source>
</evidence>